<feature type="transmembrane region" description="Helical" evidence="6">
    <location>
        <begin position="159"/>
        <end position="180"/>
    </location>
</feature>
<sequence length="190" mass="20625">MKLSPRLKKLLVALLSLAIAYAVMAFAFKLIGLENAHLWVERAGPWAPLLFTVVCAASLIAAPLSGSSIFIAGGALFGKETAFVLSFIASLIGCSINYWISRRYGRRVAVRLVGKDEIEELDAFVARLKGHHSVLYMALIMLLGQDVVSYAIGLTKIDYFHFFLALVPAAAVLVGFYIYVGTSLLEALIA</sequence>
<feature type="domain" description="VTT" evidence="7">
    <location>
        <begin position="66"/>
        <end position="182"/>
    </location>
</feature>
<feature type="transmembrane region" description="Helical" evidence="6">
    <location>
        <begin position="82"/>
        <end position="100"/>
    </location>
</feature>
<evidence type="ECO:0000256" key="3">
    <source>
        <dbReference type="ARBA" id="ARBA00022692"/>
    </source>
</evidence>
<keyword evidence="9" id="KW-1185">Reference proteome</keyword>
<keyword evidence="3 6" id="KW-0812">Transmembrane</keyword>
<dbReference type="RefSeq" id="WP_172354374.1">
    <property type="nucleotide sequence ID" value="NZ_CP053661.1"/>
</dbReference>
<evidence type="ECO:0000256" key="1">
    <source>
        <dbReference type="ARBA" id="ARBA00004651"/>
    </source>
</evidence>
<feature type="transmembrane region" description="Helical" evidence="6">
    <location>
        <begin position="49"/>
        <end position="70"/>
    </location>
</feature>
<dbReference type="Pfam" id="PF09335">
    <property type="entry name" value="VTT_dom"/>
    <property type="match status" value="1"/>
</dbReference>
<comment type="similarity">
    <text evidence="6">Belongs to the TVP38/TMEM64 family.</text>
</comment>
<evidence type="ECO:0000256" key="4">
    <source>
        <dbReference type="ARBA" id="ARBA00022989"/>
    </source>
</evidence>
<evidence type="ECO:0000313" key="9">
    <source>
        <dbReference type="Proteomes" id="UP000505210"/>
    </source>
</evidence>
<proteinExistence type="inferred from homology"/>
<dbReference type="InterPro" id="IPR015414">
    <property type="entry name" value="TMEM64"/>
</dbReference>
<dbReference type="InterPro" id="IPR032816">
    <property type="entry name" value="VTT_dom"/>
</dbReference>
<dbReference type="KEGG" id="theu:HPC62_07080"/>
<dbReference type="AlphaFoldDB" id="A0A6M8BCW3"/>
<dbReference type="PANTHER" id="PTHR12677:SF59">
    <property type="entry name" value="GOLGI APPARATUS MEMBRANE PROTEIN TVP38-RELATED"/>
    <property type="match status" value="1"/>
</dbReference>
<evidence type="ECO:0000256" key="6">
    <source>
        <dbReference type="RuleBase" id="RU366058"/>
    </source>
</evidence>
<organism evidence="8 9">
    <name type="scientific">Thermoleptolyngbya sichuanensis A183</name>
    <dbReference type="NCBI Taxonomy" id="2737172"/>
    <lineage>
        <taxon>Bacteria</taxon>
        <taxon>Bacillati</taxon>
        <taxon>Cyanobacteriota</taxon>
        <taxon>Cyanophyceae</taxon>
        <taxon>Oculatellales</taxon>
        <taxon>Oculatellaceae</taxon>
        <taxon>Thermoleptolyngbya</taxon>
        <taxon>Thermoleptolyngbya sichuanensis</taxon>
    </lineage>
</organism>
<protein>
    <recommendedName>
        <fullName evidence="6">TVP38/TMEM64 family membrane protein</fullName>
    </recommendedName>
</protein>
<evidence type="ECO:0000259" key="7">
    <source>
        <dbReference type="Pfam" id="PF09335"/>
    </source>
</evidence>
<reference evidence="8 9" key="1">
    <citation type="submission" date="2020-05" db="EMBL/GenBank/DDBJ databases">
        <title>Complete genome sequence of of a novel Thermoleptolyngbya strain isolated from hot springs of Ganzi, Sichuan China.</title>
        <authorList>
            <person name="Tang J."/>
            <person name="Daroch M."/>
            <person name="Li L."/>
            <person name="Waleron K."/>
            <person name="Waleron M."/>
            <person name="Waleron M."/>
        </authorList>
    </citation>
    <scope>NUCLEOTIDE SEQUENCE [LARGE SCALE GENOMIC DNA]</scope>
    <source>
        <strain evidence="8 9">PKUAC-SCTA183</strain>
    </source>
</reference>
<name>A0A6M8BCW3_9CYAN</name>
<dbReference type="Proteomes" id="UP000505210">
    <property type="component" value="Chromosome"/>
</dbReference>
<dbReference type="PANTHER" id="PTHR12677">
    <property type="entry name" value="GOLGI APPARATUS MEMBRANE PROTEIN TVP38-RELATED"/>
    <property type="match status" value="1"/>
</dbReference>
<comment type="caution">
    <text evidence="6">Lacks conserved residue(s) required for the propagation of feature annotation.</text>
</comment>
<gene>
    <name evidence="8" type="ORF">HPC62_07080</name>
</gene>
<keyword evidence="4 6" id="KW-1133">Transmembrane helix</keyword>
<keyword evidence="5 6" id="KW-0472">Membrane</keyword>
<evidence type="ECO:0000313" key="8">
    <source>
        <dbReference type="EMBL" id="QKD81996.1"/>
    </source>
</evidence>
<evidence type="ECO:0000256" key="2">
    <source>
        <dbReference type="ARBA" id="ARBA00022475"/>
    </source>
</evidence>
<evidence type="ECO:0000256" key="5">
    <source>
        <dbReference type="ARBA" id="ARBA00023136"/>
    </source>
</evidence>
<comment type="subcellular location">
    <subcellularLocation>
        <location evidence="1 6">Cell membrane</location>
        <topology evidence="1 6">Multi-pass membrane protein</topology>
    </subcellularLocation>
</comment>
<feature type="transmembrane region" description="Helical" evidence="6">
    <location>
        <begin position="134"/>
        <end position="152"/>
    </location>
</feature>
<accession>A0A6M8BCW3</accession>
<keyword evidence="2 6" id="KW-1003">Cell membrane</keyword>
<dbReference type="GO" id="GO:0005886">
    <property type="term" value="C:plasma membrane"/>
    <property type="evidence" value="ECO:0007669"/>
    <property type="project" value="UniProtKB-SubCell"/>
</dbReference>
<dbReference type="EMBL" id="CP053661">
    <property type="protein sequence ID" value="QKD81996.1"/>
    <property type="molecule type" value="Genomic_DNA"/>
</dbReference>